<dbReference type="InterPro" id="IPR058548">
    <property type="entry name" value="MlaB-like_STAS"/>
</dbReference>
<dbReference type="Pfam" id="PF13466">
    <property type="entry name" value="STAS_2"/>
    <property type="match status" value="1"/>
</dbReference>
<organism evidence="2 3">
    <name type="scientific">Sutterella parvirubra YIT 11816</name>
    <dbReference type="NCBI Taxonomy" id="762967"/>
    <lineage>
        <taxon>Bacteria</taxon>
        <taxon>Pseudomonadati</taxon>
        <taxon>Pseudomonadota</taxon>
        <taxon>Betaproteobacteria</taxon>
        <taxon>Burkholderiales</taxon>
        <taxon>Sutterellaceae</taxon>
        <taxon>Sutterella</taxon>
    </lineage>
</organism>
<gene>
    <name evidence="2" type="ORF">HMPREF9440_00127</name>
</gene>
<dbReference type="STRING" id="762967.HMPREF9440_00127"/>
<dbReference type="InterPro" id="IPR036513">
    <property type="entry name" value="STAS_dom_sf"/>
</dbReference>
<keyword evidence="3" id="KW-1185">Reference proteome</keyword>
<dbReference type="Gene3D" id="3.30.750.24">
    <property type="entry name" value="STAS domain"/>
    <property type="match status" value="1"/>
</dbReference>
<dbReference type="CDD" id="cd07043">
    <property type="entry name" value="STAS_anti-anti-sigma_factors"/>
    <property type="match status" value="1"/>
</dbReference>
<dbReference type="InterPro" id="IPR002645">
    <property type="entry name" value="STAS_dom"/>
</dbReference>
<dbReference type="PANTHER" id="PTHR35849">
    <property type="entry name" value="BLR2341 PROTEIN"/>
    <property type="match status" value="1"/>
</dbReference>
<dbReference type="HOGENOM" id="CLU_115403_13_5_4"/>
<evidence type="ECO:0000313" key="2">
    <source>
        <dbReference type="EMBL" id="EHY32517.1"/>
    </source>
</evidence>
<accession>H3KBN1</accession>
<protein>
    <submittedName>
        <fullName evidence="2">STAS domain protein</fullName>
    </submittedName>
</protein>
<dbReference type="InterPro" id="IPR052746">
    <property type="entry name" value="MlaB_ABC_Transporter"/>
</dbReference>
<proteinExistence type="predicted"/>
<dbReference type="PATRIC" id="fig|762967.3.peg.113"/>
<reference evidence="2 3" key="1">
    <citation type="submission" date="2011-11" db="EMBL/GenBank/DDBJ databases">
        <authorList>
            <person name="Weinstock G."/>
            <person name="Sodergren E."/>
            <person name="Clifton S."/>
            <person name="Fulton L."/>
            <person name="Fulton B."/>
            <person name="Courtney L."/>
            <person name="Fronick C."/>
            <person name="Harrison M."/>
            <person name="Strong C."/>
            <person name="Farmer C."/>
            <person name="Delahaunty K."/>
            <person name="Markovic C."/>
            <person name="Hall O."/>
            <person name="Minx P."/>
            <person name="Tomlinson C."/>
            <person name="Mitreva M."/>
            <person name="Hou S."/>
            <person name="Chen J."/>
            <person name="Wollam A."/>
            <person name="Pepin K.H."/>
            <person name="Johnson M."/>
            <person name="Bhonagiri V."/>
            <person name="Zhang X."/>
            <person name="Suruliraj S."/>
            <person name="Warren W."/>
            <person name="Chinwalla A."/>
            <person name="Mardis E.R."/>
            <person name="Wilson R.K."/>
        </authorList>
    </citation>
    <scope>NUCLEOTIDE SEQUENCE [LARGE SCALE GENOMIC DNA]</scope>
    <source>
        <strain evidence="2 3">YIT 11816</strain>
    </source>
</reference>
<dbReference type="AlphaFoldDB" id="H3KBN1"/>
<dbReference type="PANTHER" id="PTHR35849:SF2">
    <property type="entry name" value="BLR2341 PROTEIN"/>
    <property type="match status" value="1"/>
</dbReference>
<dbReference type="EMBL" id="AFBQ01000013">
    <property type="protein sequence ID" value="EHY32517.1"/>
    <property type="molecule type" value="Genomic_DNA"/>
</dbReference>
<evidence type="ECO:0000313" key="3">
    <source>
        <dbReference type="Proteomes" id="UP000004956"/>
    </source>
</evidence>
<name>H3KBN1_9BURK</name>
<dbReference type="Proteomes" id="UP000004956">
    <property type="component" value="Unassembled WGS sequence"/>
</dbReference>
<dbReference type="RefSeq" id="WP_008540474.1">
    <property type="nucleotide sequence ID" value="NZ_JH604847.1"/>
</dbReference>
<comment type="caution">
    <text evidence="2">The sequence shown here is derived from an EMBL/GenBank/DDBJ whole genome shotgun (WGS) entry which is preliminary data.</text>
</comment>
<feature type="domain" description="STAS" evidence="1">
    <location>
        <begin position="31"/>
        <end position="92"/>
    </location>
</feature>
<evidence type="ECO:0000259" key="1">
    <source>
        <dbReference type="PROSITE" id="PS50801"/>
    </source>
</evidence>
<sequence length="92" mass="10013">MRIEVDDLTVENAARVKREALDAWTKGERTFDFSAVRHVDSAALALVASLVRRAEAEGARVTFTGLPAGLRSLAELYGVDALLDEYLPPAAR</sequence>
<dbReference type="SUPFAM" id="SSF52091">
    <property type="entry name" value="SpoIIaa-like"/>
    <property type="match status" value="1"/>
</dbReference>
<dbReference type="PROSITE" id="PS50801">
    <property type="entry name" value="STAS"/>
    <property type="match status" value="1"/>
</dbReference>